<gene>
    <name evidence="3" type="ORF">B9G98_03480</name>
</gene>
<feature type="region of interest" description="Disordered" evidence="2">
    <location>
        <begin position="72"/>
        <end position="105"/>
    </location>
</feature>
<keyword evidence="1" id="KW-0175">Coiled coil</keyword>
<proteinExistence type="predicted"/>
<evidence type="ECO:0000313" key="4">
    <source>
        <dbReference type="Proteomes" id="UP000238350"/>
    </source>
</evidence>
<organism evidence="3 4">
    <name type="scientific">Wickerhamiella sorbophila</name>
    <dbReference type="NCBI Taxonomy" id="45607"/>
    <lineage>
        <taxon>Eukaryota</taxon>
        <taxon>Fungi</taxon>
        <taxon>Dikarya</taxon>
        <taxon>Ascomycota</taxon>
        <taxon>Saccharomycotina</taxon>
        <taxon>Dipodascomycetes</taxon>
        <taxon>Dipodascales</taxon>
        <taxon>Trichomonascaceae</taxon>
        <taxon>Wickerhamiella</taxon>
    </lineage>
</organism>
<feature type="region of interest" description="Disordered" evidence="2">
    <location>
        <begin position="1"/>
        <end position="21"/>
    </location>
</feature>
<evidence type="ECO:0000256" key="1">
    <source>
        <dbReference type="SAM" id="Coils"/>
    </source>
</evidence>
<dbReference type="OrthoDB" id="4026704at2759"/>
<dbReference type="EMBL" id="NDIQ01000022">
    <property type="protein sequence ID" value="PRT55860.1"/>
    <property type="molecule type" value="Genomic_DNA"/>
</dbReference>
<evidence type="ECO:0000256" key="2">
    <source>
        <dbReference type="SAM" id="MobiDB-lite"/>
    </source>
</evidence>
<dbReference type="Proteomes" id="UP000238350">
    <property type="component" value="Unassembled WGS sequence"/>
</dbReference>
<dbReference type="RefSeq" id="XP_024665805.1">
    <property type="nucleotide sequence ID" value="XM_024810037.1"/>
</dbReference>
<keyword evidence="4" id="KW-1185">Reference proteome</keyword>
<sequence>MQAAPNRGRQPDQALKISGETIARASRSPVACFAGRPSAPSAGVGMDNVFDAMERENEAVVNKLQREICALKEGSRSRSTSVSSATSARSTSTSRTSGLPDRRTSDIEAVTQLKRENEALHKKIAKLTALLQEKELEIEKYRTQLGLAK</sequence>
<protein>
    <submittedName>
        <fullName evidence="3">Uncharacterized protein</fullName>
    </submittedName>
</protein>
<comment type="caution">
    <text evidence="3">The sequence shown here is derived from an EMBL/GenBank/DDBJ whole genome shotgun (WGS) entry which is preliminary data.</text>
</comment>
<reference evidence="3 4" key="1">
    <citation type="submission" date="2017-04" db="EMBL/GenBank/DDBJ databases">
        <title>Genome sequencing of [Candida] sorbophila.</title>
        <authorList>
            <person name="Ahn J.O."/>
        </authorList>
    </citation>
    <scope>NUCLEOTIDE SEQUENCE [LARGE SCALE GENOMIC DNA]</scope>
    <source>
        <strain evidence="3 4">DS02</strain>
    </source>
</reference>
<evidence type="ECO:0000313" key="3">
    <source>
        <dbReference type="EMBL" id="PRT55860.1"/>
    </source>
</evidence>
<feature type="compositionally biased region" description="Low complexity" evidence="2">
    <location>
        <begin position="77"/>
        <end position="97"/>
    </location>
</feature>
<dbReference type="GeneID" id="36517228"/>
<dbReference type="AlphaFoldDB" id="A0A2T0FLL1"/>
<feature type="coiled-coil region" evidence="1">
    <location>
        <begin position="110"/>
        <end position="144"/>
    </location>
</feature>
<accession>A0A2T0FLL1</accession>
<name>A0A2T0FLL1_9ASCO</name>